<protein>
    <submittedName>
        <fullName evidence="1">Unnamed protein product</fullName>
    </submittedName>
</protein>
<gene>
    <name evidence="1" type="ORF">Amon02_000492000</name>
</gene>
<reference evidence="1" key="1">
    <citation type="submission" date="2023-04" db="EMBL/GenBank/DDBJ databases">
        <title>Ambrosiozyma monospora NBRC 10751.</title>
        <authorList>
            <person name="Ichikawa N."/>
            <person name="Sato H."/>
            <person name="Tonouchi N."/>
        </authorList>
    </citation>
    <scope>NUCLEOTIDE SEQUENCE</scope>
    <source>
        <strain evidence="1">NBRC 10751</strain>
    </source>
</reference>
<evidence type="ECO:0000313" key="1">
    <source>
        <dbReference type="EMBL" id="GME81416.1"/>
    </source>
</evidence>
<name>A0ACB5T4J4_AMBMO</name>
<accession>A0ACB5T4J4</accession>
<evidence type="ECO:0000313" key="2">
    <source>
        <dbReference type="Proteomes" id="UP001165064"/>
    </source>
</evidence>
<keyword evidence="2" id="KW-1185">Reference proteome</keyword>
<dbReference type="EMBL" id="BSXS01003497">
    <property type="protein sequence ID" value="GME81416.1"/>
    <property type="molecule type" value="Genomic_DNA"/>
</dbReference>
<organism evidence="1 2">
    <name type="scientific">Ambrosiozyma monospora</name>
    <name type="common">Yeast</name>
    <name type="synonym">Endomycopsis monosporus</name>
    <dbReference type="NCBI Taxonomy" id="43982"/>
    <lineage>
        <taxon>Eukaryota</taxon>
        <taxon>Fungi</taxon>
        <taxon>Dikarya</taxon>
        <taxon>Ascomycota</taxon>
        <taxon>Saccharomycotina</taxon>
        <taxon>Pichiomycetes</taxon>
        <taxon>Pichiales</taxon>
        <taxon>Pichiaceae</taxon>
        <taxon>Ambrosiozyma</taxon>
    </lineage>
</organism>
<comment type="caution">
    <text evidence="1">The sequence shown here is derived from an EMBL/GenBank/DDBJ whole genome shotgun (WGS) entry which is preliminary data.</text>
</comment>
<dbReference type="Proteomes" id="UP001165064">
    <property type="component" value="Unassembled WGS sequence"/>
</dbReference>
<proteinExistence type="predicted"/>
<sequence>MMKISFWTLTSLCEIIWAAPYPSQIPKTADPTINRYQYNAFFTSSTSSNQTYDAYESASYKMMFNDFTDNSDFYSSANPSLYGSVTQILEPSTGFTTIFLDPVPTYLLHQYMQEYISCIPTTKTEVFQSNVTKYYTTLSIQGGVQHLSKPELTTPTMTSWDTSVETPTSAPYNTYYLYAKCKALVDDCSLYPGWYNTFIHTNEFSSLMTSIISYYRVFSIPDDSIFLLPHTDNYYYDNMDDYFDCKSYIKLIDLVPWKERLLAAAKTHYQDYSTAYVQYSISQSSGAAEQATQFADDDDQKQDTNMPGRINWRAIIGIAVGGFVFSALVLISLVSLCRRGRKRNSDVKVSSQEPKVMDKEPTSGRSDLVGVL</sequence>